<keyword evidence="1" id="KW-1133">Transmembrane helix</keyword>
<reference evidence="2 3" key="1">
    <citation type="journal article" date="2009" name="Proc. Natl. Acad. Sci. U.S.A.">
        <title>Biogeography of the Sulfolobus islandicus pan-genome.</title>
        <authorList>
            <person name="Reno M.L."/>
            <person name="Held N.L."/>
            <person name="Fields C.J."/>
            <person name="Burke P.V."/>
            <person name="Whitaker R.J."/>
        </authorList>
    </citation>
    <scope>NUCLEOTIDE SEQUENCE [LARGE SCALE GENOMIC DNA]</scope>
    <source>
        <strain evidence="2 3">M.16.27</strain>
    </source>
</reference>
<gene>
    <name evidence="2" type="ordered locus">M1627_1555</name>
</gene>
<dbReference type="GeneID" id="84058857"/>
<dbReference type="Proteomes" id="UP000002307">
    <property type="component" value="Chromosome"/>
</dbReference>
<organism evidence="2 3">
    <name type="scientific">Saccharolobus islandicus (strain M.16.27)</name>
    <name type="common">Sulfolobus islandicus</name>
    <dbReference type="NCBI Taxonomy" id="427318"/>
    <lineage>
        <taxon>Archaea</taxon>
        <taxon>Thermoproteota</taxon>
        <taxon>Thermoprotei</taxon>
        <taxon>Sulfolobales</taxon>
        <taxon>Sulfolobaceae</taxon>
        <taxon>Saccharolobus</taxon>
    </lineage>
</organism>
<keyword evidence="1" id="KW-0812">Transmembrane</keyword>
<dbReference type="EMBL" id="CP001401">
    <property type="protein sequence ID" value="ACP55439.1"/>
    <property type="molecule type" value="Genomic_DNA"/>
</dbReference>
<accession>C3N614</accession>
<evidence type="ECO:0000313" key="2">
    <source>
        <dbReference type="EMBL" id="ACP55439.1"/>
    </source>
</evidence>
<dbReference type="RefSeq" id="WP_012718880.1">
    <property type="nucleotide sequence ID" value="NC_012632.1"/>
</dbReference>
<proteinExistence type="predicted"/>
<evidence type="ECO:0000313" key="3">
    <source>
        <dbReference type="Proteomes" id="UP000002307"/>
    </source>
</evidence>
<dbReference type="HOGENOM" id="CLU_1599089_0_0_2"/>
<keyword evidence="1" id="KW-0472">Membrane</keyword>
<dbReference type="AlphaFoldDB" id="C3N614"/>
<feature type="transmembrane region" description="Helical" evidence="1">
    <location>
        <begin position="107"/>
        <end position="125"/>
    </location>
</feature>
<dbReference type="KEGG" id="sim:M1627_1555"/>
<sequence length="166" mass="18164">MPFSYLKSISASDEALFSFAGKEVKTKQILAFAALVILALILIHRSVILAIPFFVLGLVYMNYSDDIMTLSSYLSLLQEYRKLTKKEPKPKTIKAPKPKITIPTTEVQLAIASVITLGSGFYGIYSSISSLNFVGMVFGSILIALGIIILLALISPFLNKVLDEAK</sequence>
<name>C3N614_SACI3</name>
<protein>
    <submittedName>
        <fullName evidence="2">Uncharacterized protein</fullName>
    </submittedName>
</protein>
<evidence type="ECO:0000256" key="1">
    <source>
        <dbReference type="SAM" id="Phobius"/>
    </source>
</evidence>
<feature type="transmembrane region" description="Helical" evidence="1">
    <location>
        <begin position="29"/>
        <end position="61"/>
    </location>
</feature>
<feature type="transmembrane region" description="Helical" evidence="1">
    <location>
        <begin position="137"/>
        <end position="158"/>
    </location>
</feature>